<keyword evidence="3" id="KW-1185">Reference proteome</keyword>
<dbReference type="SUPFAM" id="SSF56784">
    <property type="entry name" value="HAD-like"/>
    <property type="match status" value="1"/>
</dbReference>
<organism evidence="2 3">
    <name type="scientific">Sulfuracidifex metallicus DSM 6482 = JCM 9184</name>
    <dbReference type="NCBI Taxonomy" id="523847"/>
    <lineage>
        <taxon>Archaea</taxon>
        <taxon>Thermoproteota</taxon>
        <taxon>Thermoprotei</taxon>
        <taxon>Sulfolobales</taxon>
        <taxon>Sulfolobaceae</taxon>
        <taxon>Sulfuracidifex</taxon>
    </lineage>
</organism>
<dbReference type="OrthoDB" id="120822at2157"/>
<protein>
    <recommendedName>
        <fullName evidence="1">Phosphoglycolate phosphatase</fullName>
        <ecNumber evidence="1">3.1.3.18</ecNumber>
    </recommendedName>
</protein>
<dbReference type="PANTHER" id="PTHR10000">
    <property type="entry name" value="PHOSPHOSERINE PHOSPHATASE"/>
    <property type="match status" value="1"/>
</dbReference>
<dbReference type="PANTHER" id="PTHR10000:SF8">
    <property type="entry name" value="HAD SUPERFAMILY HYDROLASE-LIKE, TYPE 3"/>
    <property type="match status" value="1"/>
</dbReference>
<dbReference type="Gene3D" id="3.40.50.1000">
    <property type="entry name" value="HAD superfamily/HAD-like"/>
    <property type="match status" value="1"/>
</dbReference>
<dbReference type="InterPro" id="IPR023214">
    <property type="entry name" value="HAD_sf"/>
</dbReference>
<dbReference type="RefSeq" id="WP_054838314.1">
    <property type="nucleotide sequence ID" value="NZ_BBBY01000007.1"/>
</dbReference>
<dbReference type="EMBL" id="WGGD01000005">
    <property type="protein sequence ID" value="MUN29487.1"/>
    <property type="molecule type" value="Genomic_DNA"/>
</dbReference>
<dbReference type="Proteomes" id="UP000470772">
    <property type="component" value="Unassembled WGS sequence"/>
</dbReference>
<dbReference type="Pfam" id="PF08282">
    <property type="entry name" value="Hydrolase_3"/>
    <property type="match status" value="2"/>
</dbReference>
<dbReference type="AlphaFoldDB" id="A0A6A9QJM7"/>
<comment type="caution">
    <text evidence="2">The sequence shown here is derived from an EMBL/GenBank/DDBJ whole genome shotgun (WGS) entry which is preliminary data.</text>
</comment>
<dbReference type="InterPro" id="IPR036412">
    <property type="entry name" value="HAD-like_sf"/>
</dbReference>
<reference evidence="2 3" key="1">
    <citation type="submission" date="2019-10" db="EMBL/GenBank/DDBJ databases">
        <title>Sequencing and Assembly of Multiple Reported Metal-Biooxidizing Members of the Extremely Thermoacidophilic Archaeal Family Sulfolobaceae.</title>
        <authorList>
            <person name="Counts J.A."/>
            <person name="Kelly R.M."/>
        </authorList>
    </citation>
    <scope>NUCLEOTIDE SEQUENCE [LARGE SCALE GENOMIC DNA]</scope>
    <source>
        <strain evidence="2 3">DSM 6482</strain>
    </source>
</reference>
<accession>A0A6A9QJM7</accession>
<gene>
    <name evidence="2" type="ORF">GC250_08560</name>
</gene>
<evidence type="ECO:0000313" key="3">
    <source>
        <dbReference type="Proteomes" id="UP000470772"/>
    </source>
</evidence>
<dbReference type="GO" id="GO:0008967">
    <property type="term" value="F:phosphoglycolate phosphatase activity"/>
    <property type="evidence" value="ECO:0007669"/>
    <property type="project" value="UniProtKB-UniRule"/>
</dbReference>
<sequence>MAITSGKVLVVSDYDRTLAHEKDGFFVSEEVKRRIQSFVERNYFAIVSGREKRLMDIFAKGLKPTAWVLENGTLIFVGDEEILNAPRSWFQIREEVTSRLEKMGINFSVGRVIVYVNNRGFTDQELSQLREICDVEYNRGDAMILPKGINKASGIVKLKEILKFNGKTIGVGDGENDLKMMEVVDVKVAVGNAVPMIKEVADLVLKHEDGEGILELLDLIDSGKLTKKTN</sequence>
<evidence type="ECO:0000256" key="1">
    <source>
        <dbReference type="NCBIfam" id="TIGR01487"/>
    </source>
</evidence>
<name>A0A6A9QJM7_SULME</name>
<dbReference type="NCBIfam" id="TIGR01482">
    <property type="entry name" value="SPP-subfamily"/>
    <property type="match status" value="1"/>
</dbReference>
<evidence type="ECO:0000313" key="2">
    <source>
        <dbReference type="EMBL" id="MUN29487.1"/>
    </source>
</evidence>
<dbReference type="GO" id="GO:0005829">
    <property type="term" value="C:cytosol"/>
    <property type="evidence" value="ECO:0007669"/>
    <property type="project" value="TreeGrafter"/>
</dbReference>
<dbReference type="NCBIfam" id="TIGR01487">
    <property type="entry name" value="Pglycolate_arch"/>
    <property type="match status" value="1"/>
</dbReference>
<proteinExistence type="predicted"/>
<dbReference type="GO" id="GO:0000287">
    <property type="term" value="F:magnesium ion binding"/>
    <property type="evidence" value="ECO:0007669"/>
    <property type="project" value="TreeGrafter"/>
</dbReference>
<keyword evidence="2" id="KW-0378">Hydrolase</keyword>
<dbReference type="EC" id="3.1.3.18" evidence="1"/>
<dbReference type="Gene3D" id="3.90.1070.10">
    <property type="match status" value="1"/>
</dbReference>